<dbReference type="HAMAP" id="MF_00454">
    <property type="entry name" value="FluC"/>
    <property type="match status" value="1"/>
</dbReference>
<dbReference type="GO" id="GO:0062054">
    <property type="term" value="F:fluoride channel activity"/>
    <property type="evidence" value="ECO:0007669"/>
    <property type="project" value="UniProtKB-UniRule"/>
</dbReference>
<proteinExistence type="inferred from homology"/>
<feature type="binding site" evidence="12">
    <location>
        <position position="84"/>
    </location>
    <ligand>
        <name>Na(+)</name>
        <dbReference type="ChEBI" id="CHEBI:29101"/>
        <note>structural</note>
    </ligand>
</feature>
<keyword evidence="3" id="KW-0997">Cell inner membrane</keyword>
<accession>A0A1V8RLU6</accession>
<feature type="transmembrane region" description="Helical" evidence="12">
    <location>
        <begin position="73"/>
        <end position="93"/>
    </location>
</feature>
<keyword evidence="4 12" id="KW-0812">Transmembrane</keyword>
<evidence type="ECO:0000256" key="6">
    <source>
        <dbReference type="ARBA" id="ARBA00023053"/>
    </source>
</evidence>
<evidence type="ECO:0000256" key="2">
    <source>
        <dbReference type="ARBA" id="ARBA00022475"/>
    </source>
</evidence>
<evidence type="ECO:0000256" key="7">
    <source>
        <dbReference type="ARBA" id="ARBA00023065"/>
    </source>
</evidence>
<protein>
    <recommendedName>
        <fullName evidence="12">Fluoride-specific ion channel FluC</fullName>
    </recommendedName>
</protein>
<keyword evidence="14" id="KW-1185">Reference proteome</keyword>
<comment type="activity regulation">
    <text evidence="12">Na(+) is not transported, but it plays an essential structural role and its presence is essential for fluoride channel function.</text>
</comment>
<evidence type="ECO:0000256" key="11">
    <source>
        <dbReference type="ARBA" id="ARBA00035585"/>
    </source>
</evidence>
<evidence type="ECO:0000256" key="12">
    <source>
        <dbReference type="HAMAP-Rule" id="MF_00454"/>
    </source>
</evidence>
<feature type="transmembrane region" description="Helical" evidence="12">
    <location>
        <begin position="42"/>
        <end position="61"/>
    </location>
</feature>
<feature type="binding site" evidence="12">
    <location>
        <position position="87"/>
    </location>
    <ligand>
        <name>Na(+)</name>
        <dbReference type="ChEBI" id="CHEBI:29101"/>
        <note>structural</note>
    </ligand>
</feature>
<evidence type="ECO:0000256" key="8">
    <source>
        <dbReference type="ARBA" id="ARBA00023136"/>
    </source>
</evidence>
<sequence>MSGSREILSLYAVVAIGSVIGSVLRALASLAALAWIGAAFPWGTLFVNVAGSLIIGFYAAITGPNGRIFASVYQRQFVMTGICGGFTTFSVFSLEAFRFLNAGDLALSGLYVGVSIAAWLLSVWLGHALGSRFNRLGGF</sequence>
<keyword evidence="7 12" id="KW-0406">Ion transport</keyword>
<dbReference type="STRING" id="1873176.BFN67_06225"/>
<evidence type="ECO:0000313" key="14">
    <source>
        <dbReference type="Proteomes" id="UP000191905"/>
    </source>
</evidence>
<comment type="catalytic activity">
    <reaction evidence="11">
        <text>fluoride(in) = fluoride(out)</text>
        <dbReference type="Rhea" id="RHEA:76159"/>
        <dbReference type="ChEBI" id="CHEBI:17051"/>
    </reaction>
    <physiologicalReaction direction="left-to-right" evidence="11">
        <dbReference type="Rhea" id="RHEA:76160"/>
    </physiologicalReaction>
</comment>
<reference evidence="13 14" key="1">
    <citation type="journal article" date="2016" name="Int. J. Syst. Evol. Microbiol.">
        <title>Pseudaminobacter manganicus sp. nov., isolated from sludge of a manganese mine.</title>
        <authorList>
            <person name="Li J."/>
            <person name="Huang J."/>
            <person name="Liao S."/>
            <person name="Wang G."/>
        </authorList>
    </citation>
    <scope>NUCLEOTIDE SEQUENCE [LARGE SCALE GENOMIC DNA]</scope>
    <source>
        <strain evidence="13 14">JH-7</strain>
    </source>
</reference>
<dbReference type="GO" id="GO:0046872">
    <property type="term" value="F:metal ion binding"/>
    <property type="evidence" value="ECO:0007669"/>
    <property type="project" value="UniProtKB-KW"/>
</dbReference>
<gene>
    <name evidence="12" type="primary">fluC</name>
    <name evidence="12" type="synonym">crcB</name>
    <name evidence="13" type="ORF">BFN67_06225</name>
</gene>
<dbReference type="Pfam" id="PF02537">
    <property type="entry name" value="CRCB"/>
    <property type="match status" value="1"/>
</dbReference>
<evidence type="ECO:0000313" key="13">
    <source>
        <dbReference type="EMBL" id="OQM73929.1"/>
    </source>
</evidence>
<dbReference type="PANTHER" id="PTHR28259:SF1">
    <property type="entry name" value="FLUORIDE EXPORT PROTEIN 1-RELATED"/>
    <property type="match status" value="1"/>
</dbReference>
<keyword evidence="6 12" id="KW-0915">Sodium</keyword>
<dbReference type="Proteomes" id="UP000191905">
    <property type="component" value="Unassembled WGS sequence"/>
</dbReference>
<evidence type="ECO:0000256" key="1">
    <source>
        <dbReference type="ARBA" id="ARBA00004651"/>
    </source>
</evidence>
<keyword evidence="8 12" id="KW-0472">Membrane</keyword>
<keyword evidence="12" id="KW-0479">Metal-binding</keyword>
<evidence type="ECO:0000256" key="3">
    <source>
        <dbReference type="ARBA" id="ARBA00022519"/>
    </source>
</evidence>
<comment type="function">
    <text evidence="12">Fluoride-specific ion channel. Important for reducing fluoride concentration in the cell, thus reducing its toxicity.</text>
</comment>
<comment type="subcellular location">
    <subcellularLocation>
        <location evidence="1 12">Cell membrane</location>
        <topology evidence="1 12">Multi-pass membrane protein</topology>
    </subcellularLocation>
</comment>
<dbReference type="PANTHER" id="PTHR28259">
    <property type="entry name" value="FLUORIDE EXPORT PROTEIN 1-RELATED"/>
    <property type="match status" value="1"/>
</dbReference>
<evidence type="ECO:0000256" key="5">
    <source>
        <dbReference type="ARBA" id="ARBA00022989"/>
    </source>
</evidence>
<comment type="similarity">
    <text evidence="10 12">Belongs to the fluoride channel Fluc/FEX (TC 1.A.43) family.</text>
</comment>
<comment type="caution">
    <text evidence="13">The sequence shown here is derived from an EMBL/GenBank/DDBJ whole genome shotgun (WGS) entry which is preliminary data.</text>
</comment>
<dbReference type="InterPro" id="IPR003691">
    <property type="entry name" value="FluC"/>
</dbReference>
<keyword evidence="2 12" id="KW-1003">Cell membrane</keyword>
<organism evidence="13 14">
    <name type="scientific">Manganibacter manganicus</name>
    <dbReference type="NCBI Taxonomy" id="1873176"/>
    <lineage>
        <taxon>Bacteria</taxon>
        <taxon>Pseudomonadati</taxon>
        <taxon>Pseudomonadota</taxon>
        <taxon>Alphaproteobacteria</taxon>
        <taxon>Hyphomicrobiales</taxon>
        <taxon>Phyllobacteriaceae</taxon>
        <taxon>Manganibacter</taxon>
    </lineage>
</organism>
<dbReference type="GO" id="GO:0140114">
    <property type="term" value="P:cellular detoxification of fluoride"/>
    <property type="evidence" value="ECO:0007669"/>
    <property type="project" value="UniProtKB-UniRule"/>
</dbReference>
<keyword evidence="5 12" id="KW-1133">Transmembrane helix</keyword>
<name>A0A1V8RLU6_9HYPH</name>
<keyword evidence="12" id="KW-0813">Transport</keyword>
<dbReference type="GO" id="GO:0005886">
    <property type="term" value="C:plasma membrane"/>
    <property type="evidence" value="ECO:0007669"/>
    <property type="project" value="UniProtKB-SubCell"/>
</dbReference>
<evidence type="ECO:0000256" key="10">
    <source>
        <dbReference type="ARBA" id="ARBA00035120"/>
    </source>
</evidence>
<evidence type="ECO:0000256" key="9">
    <source>
        <dbReference type="ARBA" id="ARBA00023303"/>
    </source>
</evidence>
<dbReference type="RefSeq" id="WP_080921170.1">
    <property type="nucleotide sequence ID" value="NZ_MDET01000045.1"/>
</dbReference>
<feature type="transmembrane region" description="Helical" evidence="12">
    <location>
        <begin position="7"/>
        <end position="36"/>
    </location>
</feature>
<evidence type="ECO:0000256" key="4">
    <source>
        <dbReference type="ARBA" id="ARBA00022692"/>
    </source>
</evidence>
<dbReference type="OrthoDB" id="9806299at2"/>
<feature type="transmembrane region" description="Helical" evidence="12">
    <location>
        <begin position="105"/>
        <end position="125"/>
    </location>
</feature>
<dbReference type="AlphaFoldDB" id="A0A1V8RLU6"/>
<dbReference type="EMBL" id="MDET01000045">
    <property type="protein sequence ID" value="OQM73929.1"/>
    <property type="molecule type" value="Genomic_DNA"/>
</dbReference>
<keyword evidence="9 12" id="KW-0407">Ion channel</keyword>